<dbReference type="EMBL" id="JAHRIO010030514">
    <property type="protein sequence ID" value="MEQ2167962.1"/>
    <property type="molecule type" value="Genomic_DNA"/>
</dbReference>
<organism evidence="1 2">
    <name type="scientific">Goodea atripinnis</name>
    <dbReference type="NCBI Taxonomy" id="208336"/>
    <lineage>
        <taxon>Eukaryota</taxon>
        <taxon>Metazoa</taxon>
        <taxon>Chordata</taxon>
        <taxon>Craniata</taxon>
        <taxon>Vertebrata</taxon>
        <taxon>Euteleostomi</taxon>
        <taxon>Actinopterygii</taxon>
        <taxon>Neopterygii</taxon>
        <taxon>Teleostei</taxon>
        <taxon>Neoteleostei</taxon>
        <taxon>Acanthomorphata</taxon>
        <taxon>Ovalentaria</taxon>
        <taxon>Atherinomorphae</taxon>
        <taxon>Cyprinodontiformes</taxon>
        <taxon>Goodeidae</taxon>
        <taxon>Goodea</taxon>
    </lineage>
</organism>
<evidence type="ECO:0000313" key="1">
    <source>
        <dbReference type="EMBL" id="MEQ2167962.1"/>
    </source>
</evidence>
<comment type="caution">
    <text evidence="1">The sequence shown here is derived from an EMBL/GenBank/DDBJ whole genome shotgun (WGS) entry which is preliminary data.</text>
</comment>
<gene>
    <name evidence="1" type="ORF">GOODEAATRI_009452</name>
</gene>
<proteinExistence type="predicted"/>
<dbReference type="Proteomes" id="UP001476798">
    <property type="component" value="Unassembled WGS sequence"/>
</dbReference>
<keyword evidence="2" id="KW-1185">Reference proteome</keyword>
<accession>A0ABV0N989</accession>
<reference evidence="1 2" key="1">
    <citation type="submission" date="2021-06" db="EMBL/GenBank/DDBJ databases">
        <authorList>
            <person name="Palmer J.M."/>
        </authorList>
    </citation>
    <scope>NUCLEOTIDE SEQUENCE [LARGE SCALE GENOMIC DNA]</scope>
    <source>
        <strain evidence="1 2">GA_2019</strain>
        <tissue evidence="1">Muscle</tissue>
    </source>
</reference>
<evidence type="ECO:0000313" key="2">
    <source>
        <dbReference type="Proteomes" id="UP001476798"/>
    </source>
</evidence>
<protein>
    <submittedName>
        <fullName evidence="1">Uncharacterized protein</fullName>
    </submittedName>
</protein>
<sequence>MENGSCVEGGPYGETRCWQHHAVWVRFFIRDRKLVQESLGSRGMNINGCHTFKIFICKNKCRPSVVFHLLQNCALICVGRSHKIPVRYLEELNLFGTVLTRYLGHYCLTVFMRAVRP</sequence>
<name>A0ABV0N989_9TELE</name>